<reference evidence="5" key="1">
    <citation type="journal article" date="2019" name="Int. J. Syst. Evol. Microbiol.">
        <title>The Global Catalogue of Microorganisms (GCM) 10K type strain sequencing project: providing services to taxonomists for standard genome sequencing and annotation.</title>
        <authorList>
            <consortium name="The Broad Institute Genomics Platform"/>
            <consortium name="The Broad Institute Genome Sequencing Center for Infectious Disease"/>
            <person name="Wu L."/>
            <person name="Ma J."/>
        </authorList>
    </citation>
    <scope>NUCLEOTIDE SEQUENCE [LARGE SCALE GENOMIC DNA]</scope>
    <source>
        <strain evidence="5">JCM 16904</strain>
    </source>
</reference>
<evidence type="ECO:0000313" key="5">
    <source>
        <dbReference type="Proteomes" id="UP001500902"/>
    </source>
</evidence>
<feature type="region of interest" description="Disordered" evidence="1">
    <location>
        <begin position="1"/>
        <end position="22"/>
    </location>
</feature>
<dbReference type="EMBL" id="BAAAZP010000273">
    <property type="protein sequence ID" value="GAA3721634.1"/>
    <property type="molecule type" value="Genomic_DNA"/>
</dbReference>
<proteinExistence type="predicted"/>
<dbReference type="InterPro" id="IPR041538">
    <property type="entry name" value="RavA-like_AAA_lid"/>
</dbReference>
<dbReference type="SUPFAM" id="SSF52540">
    <property type="entry name" value="P-loop containing nucleoside triphosphate hydrolases"/>
    <property type="match status" value="1"/>
</dbReference>
<evidence type="ECO:0000256" key="1">
    <source>
        <dbReference type="SAM" id="MobiDB-lite"/>
    </source>
</evidence>
<evidence type="ECO:0000313" key="4">
    <source>
        <dbReference type="EMBL" id="GAA3721634.1"/>
    </source>
</evidence>
<feature type="compositionally biased region" description="Low complexity" evidence="1">
    <location>
        <begin position="1"/>
        <end position="13"/>
    </location>
</feature>
<dbReference type="PANTHER" id="PTHR32204:SF0">
    <property type="entry name" value="ATPASE RAVA"/>
    <property type="match status" value="1"/>
</dbReference>
<accession>A0ABP7EN81</accession>
<dbReference type="RefSeq" id="WP_344897706.1">
    <property type="nucleotide sequence ID" value="NZ_BAAAZP010000273.1"/>
</dbReference>
<keyword evidence="5" id="KW-1185">Reference proteome</keyword>
<protein>
    <submittedName>
        <fullName evidence="4">AAA family ATPase</fullName>
    </submittedName>
</protein>
<dbReference type="Proteomes" id="UP001500902">
    <property type="component" value="Unassembled WGS sequence"/>
</dbReference>
<dbReference type="InterPro" id="IPR027417">
    <property type="entry name" value="P-loop_NTPase"/>
</dbReference>
<feature type="domain" description="MoxR" evidence="3">
    <location>
        <begin position="26"/>
        <end position="198"/>
    </location>
</feature>
<organism evidence="4 5">
    <name type="scientific">Nonomuraea antimicrobica</name>
    <dbReference type="NCBI Taxonomy" id="561173"/>
    <lineage>
        <taxon>Bacteria</taxon>
        <taxon>Bacillati</taxon>
        <taxon>Actinomycetota</taxon>
        <taxon>Actinomycetes</taxon>
        <taxon>Streptosporangiales</taxon>
        <taxon>Streptosporangiaceae</taxon>
        <taxon>Nonomuraea</taxon>
    </lineage>
</organism>
<dbReference type="InterPro" id="IPR045427">
    <property type="entry name" value="MoxR"/>
</dbReference>
<evidence type="ECO:0000259" key="3">
    <source>
        <dbReference type="Pfam" id="PF20030"/>
    </source>
</evidence>
<dbReference type="CDD" id="cd00009">
    <property type="entry name" value="AAA"/>
    <property type="match status" value="1"/>
</dbReference>
<name>A0ABP7EN81_9ACTN</name>
<sequence>MTTTTAQPTAAQPSADPGDGSVTSARLRAIVAELNARYLERATAVKAIVACMLAGEHSLLLGPPGTAKSELARDLTSRIQDALLWEVLMSKYTDPKQLFGPIDVAALMQGRYEQVWDGRATKANIAFIDEIGKCGPAALNGMLAYLNERLYHPEAGGAPIRCPLLSAICASNELLQGQESAAIYDRLLVRIEVGYLADVANFTTLIRSATVPAAPPTAPTTVLLGDVEQAVRVHVPRIDVPDPVIDAVCTLRTALHHEGLIASDRRWKKSIRLLQAAAFLDGRNAVNSNDMALLTHVLWDSPADKLTVEGQVLGLVNPDAKEALDLLDGIDAIEAELNKLKGKSREELAEWGIKEANPKLSRSANKLRELLKDATAAGRSTDSIDEVIARHRAVNGRVMVEALNMQPTGI</sequence>
<dbReference type="Pfam" id="PF20030">
    <property type="entry name" value="bpMoxR"/>
    <property type="match status" value="1"/>
</dbReference>
<gene>
    <name evidence="4" type="ORF">GCM10022224_103850</name>
</gene>
<dbReference type="InterPro" id="IPR050513">
    <property type="entry name" value="RavA_ATPases"/>
</dbReference>
<feature type="domain" description="ATPase RavA-like AAA lid" evidence="2">
    <location>
        <begin position="244"/>
        <end position="311"/>
    </location>
</feature>
<evidence type="ECO:0000259" key="2">
    <source>
        <dbReference type="Pfam" id="PF17868"/>
    </source>
</evidence>
<dbReference type="PANTHER" id="PTHR32204">
    <property type="entry name" value="ATPASE RAVA"/>
    <property type="match status" value="1"/>
</dbReference>
<comment type="caution">
    <text evidence="4">The sequence shown here is derived from an EMBL/GenBank/DDBJ whole genome shotgun (WGS) entry which is preliminary data.</text>
</comment>
<dbReference type="Gene3D" id="3.40.50.300">
    <property type="entry name" value="P-loop containing nucleotide triphosphate hydrolases"/>
    <property type="match status" value="1"/>
</dbReference>
<dbReference type="Pfam" id="PF17868">
    <property type="entry name" value="AAA_lid_8"/>
    <property type="match status" value="1"/>
</dbReference>